<reference evidence="3" key="1">
    <citation type="submission" date="2020-05" db="EMBL/GenBank/DDBJ databases">
        <authorList>
            <person name="Chiriac C."/>
            <person name="Salcher M."/>
            <person name="Ghai R."/>
            <person name="Kavagutti S V."/>
        </authorList>
    </citation>
    <scope>NUCLEOTIDE SEQUENCE</scope>
</reference>
<gene>
    <name evidence="3" type="ORF">UFOPK3255_00910</name>
</gene>
<feature type="transmembrane region" description="Helical" evidence="1">
    <location>
        <begin position="212"/>
        <end position="232"/>
    </location>
</feature>
<evidence type="ECO:0000313" key="3">
    <source>
        <dbReference type="EMBL" id="CAB4844427.1"/>
    </source>
</evidence>
<feature type="domain" description="Protein O-mannosyl-transferase C-terminal four TM" evidence="2">
    <location>
        <begin position="67"/>
        <end position="254"/>
    </location>
</feature>
<dbReference type="InterPro" id="IPR032421">
    <property type="entry name" value="PMT_4TMC"/>
</dbReference>
<name>A0A6J7BFY1_9ZZZZ</name>
<feature type="transmembrane region" description="Helical" evidence="1">
    <location>
        <begin position="181"/>
        <end position="200"/>
    </location>
</feature>
<dbReference type="Pfam" id="PF16192">
    <property type="entry name" value="PMT_4TMC"/>
    <property type="match status" value="1"/>
</dbReference>
<feature type="transmembrane region" description="Helical" evidence="1">
    <location>
        <begin position="33"/>
        <end position="53"/>
    </location>
</feature>
<accession>A0A6J7BFY1</accession>
<dbReference type="EMBL" id="CAFAZY010000137">
    <property type="protein sequence ID" value="CAB4844427.1"/>
    <property type="molecule type" value="Genomic_DNA"/>
</dbReference>
<keyword evidence="1" id="KW-0812">Transmembrane</keyword>
<protein>
    <submittedName>
        <fullName evidence="3">Unannotated protein</fullName>
    </submittedName>
</protein>
<keyword evidence="1" id="KW-1133">Transmembrane helix</keyword>
<sequence>MYFLVAIAVVSIYRVFTSYSGRDLIKPTFIKSLQYGFLPLVVYTGTWTGWFLSKRGWDRQWSSNVFVSWWHYHSEMLGFHMGLTEKHSYQANPWSWLVMARPTSFFYQSPKGCSSKNCAQEVLAIGTPILWWIGTLAIAIAFGFFFHALATRRFDSSLTIVVMGITAGYLPWFFLQQRTVFTFYVVVFEPFMLLAIIYCAKILLDSSIKPGVSVTIVAGLIVLIFLNFIYFLPLFTGEVINYSDWLKRMWMSSWI</sequence>
<evidence type="ECO:0000256" key="1">
    <source>
        <dbReference type="SAM" id="Phobius"/>
    </source>
</evidence>
<dbReference type="PANTHER" id="PTHR10050">
    <property type="entry name" value="DOLICHYL-PHOSPHATE-MANNOSE--PROTEIN MANNOSYLTRANSFERASE"/>
    <property type="match status" value="1"/>
</dbReference>
<keyword evidence="1" id="KW-0472">Membrane</keyword>
<feature type="transmembrane region" description="Helical" evidence="1">
    <location>
        <begin position="157"/>
        <end position="175"/>
    </location>
</feature>
<feature type="transmembrane region" description="Helical" evidence="1">
    <location>
        <begin position="129"/>
        <end position="150"/>
    </location>
</feature>
<dbReference type="AlphaFoldDB" id="A0A6J7BFY1"/>
<evidence type="ECO:0000259" key="2">
    <source>
        <dbReference type="Pfam" id="PF16192"/>
    </source>
</evidence>
<proteinExistence type="predicted"/>
<dbReference type="InterPro" id="IPR027005">
    <property type="entry name" value="PMT-like"/>
</dbReference>
<organism evidence="3">
    <name type="scientific">freshwater metagenome</name>
    <dbReference type="NCBI Taxonomy" id="449393"/>
    <lineage>
        <taxon>unclassified sequences</taxon>
        <taxon>metagenomes</taxon>
        <taxon>ecological metagenomes</taxon>
    </lineage>
</organism>
<dbReference type="PANTHER" id="PTHR10050:SF46">
    <property type="entry name" value="PROTEIN O-MANNOSYL-TRANSFERASE 2"/>
    <property type="match status" value="1"/>
</dbReference>